<proteinExistence type="predicted"/>
<keyword evidence="2" id="KW-0106">Calcium</keyword>
<dbReference type="Pfam" id="PF05567">
    <property type="entry name" value="T4P_PilY1"/>
    <property type="match status" value="1"/>
</dbReference>
<evidence type="ECO:0000256" key="1">
    <source>
        <dbReference type="ARBA" id="ARBA00022723"/>
    </source>
</evidence>
<feature type="signal peptide" evidence="4">
    <location>
        <begin position="1"/>
        <end position="24"/>
    </location>
</feature>
<reference evidence="6 7" key="1">
    <citation type="submission" date="2023-08" db="EMBL/GenBank/DDBJ databases">
        <title>Rhodoferax potami sp. nov. and Rhodoferax mekongensis sp. nov., isolated from the Mekong River in Thailand.</title>
        <authorList>
            <person name="Kitikhun S."/>
            <person name="Charoenyingcharoen P."/>
            <person name="Siriarchawattana P."/>
            <person name="Likhitrattanapisal S."/>
            <person name="Nilsakha T."/>
            <person name="Chanpet A."/>
            <person name="Rattanawaree P."/>
            <person name="Ingsriswang S."/>
        </authorList>
    </citation>
    <scope>NUCLEOTIDE SEQUENCE [LARGE SCALE GENOMIC DNA]</scope>
    <source>
        <strain evidence="6 7">TBRC 17307</strain>
    </source>
</reference>
<dbReference type="RefSeq" id="WP_313866322.1">
    <property type="nucleotide sequence ID" value="NZ_CP132507.1"/>
</dbReference>
<feature type="domain" description="PilY1 beta-propeller" evidence="5">
    <location>
        <begin position="1118"/>
        <end position="1512"/>
    </location>
</feature>
<feature type="compositionally biased region" description="Low complexity" evidence="3">
    <location>
        <begin position="479"/>
        <end position="492"/>
    </location>
</feature>
<organism evidence="6 7">
    <name type="scientific">Rhodoferax mekongensis</name>
    <dbReference type="NCBI Taxonomy" id="3068341"/>
    <lineage>
        <taxon>Bacteria</taxon>
        <taxon>Pseudomonadati</taxon>
        <taxon>Pseudomonadota</taxon>
        <taxon>Betaproteobacteria</taxon>
        <taxon>Burkholderiales</taxon>
        <taxon>Comamonadaceae</taxon>
        <taxon>Rhodoferax</taxon>
    </lineage>
</organism>
<gene>
    <name evidence="6" type="ORF">RAN89_10835</name>
</gene>
<evidence type="ECO:0000259" key="5">
    <source>
        <dbReference type="Pfam" id="PF05567"/>
    </source>
</evidence>
<evidence type="ECO:0000256" key="4">
    <source>
        <dbReference type="SAM" id="SignalP"/>
    </source>
</evidence>
<accession>A0ABZ0AXF0</accession>
<dbReference type="InterPro" id="IPR008707">
    <property type="entry name" value="B-propeller_PilY1"/>
</dbReference>
<keyword evidence="1" id="KW-0479">Metal-binding</keyword>
<evidence type="ECO:0000256" key="2">
    <source>
        <dbReference type="ARBA" id="ARBA00022837"/>
    </source>
</evidence>
<keyword evidence="7" id="KW-1185">Reference proteome</keyword>
<evidence type="ECO:0000313" key="7">
    <source>
        <dbReference type="Proteomes" id="UP001302257"/>
    </source>
</evidence>
<sequence>MFTRTFNHAIASVLLLVSSHSAFAGPVQISSPQAAVPPNITTSSNRPMVMLTTSKDHTLFGPIYTDFEDLDGDGVLDTDFKPSFKYYGYFDPTKCYSYSTSDERFNPATNADYVNTARTNPSTGATETLYRWTCPSNQNYWSGNFLNWSSMSRLDVVRKMLYGGRRSTDTSSLTVLERVYLNFDAHSYTKYYRGTDIRDYTPFSTTALTKAGSGPNAGVYAGLTVCNTGATDSPTGKPIMRMAVGNYRLWGTVEHEVCRFRDVANDADAKFTAKLARYYKDADKGGGGIAHEIQTPHSVDDAAKYGSNIGPELTMRVKVCDPTTDPRDSTKSLIGEERCQAFPPDSTTNFKPYGLFQEFGFNASGSAARAEFGVITGSYDRNTYAGALRKNMGDFSDEINPSTGVFCHSTSSGCSTTLTDGRTTGSGSIKAMDNIILYGRTSRSYGGSTIGSLPAWGNPVGEMLIQALKYYSYDGTNPAPDNPTTTTNDTNTGLPVKSWTDPQSNSNTTRFSQYGNAICRPMYALALSSSALSYDGEDDNAKNSFANLPNRYLSGNSASSKILDDFTDAVGDAELITGTVRSVGRNGTNNDLSCSGKTVGSLSGVMGVCPEAPAMQGSFKVAGAAYYANTNRVRNYTTLPTDIAYVQDALKVKTLAASLSGGAARIEVPVPGTNPTKYVYITPESVWGSNIGAPLTFASISSSSTHGAFIVTWNDALLGGDYDMDLTGFLRYDIVADSASPSGYSIKITTDVPSTCSGAGGTHGFSIIGGRIPGQTTGDGRYLTHQHYKTDKFSGITGNLCADDTYRAANSSSTLNSSTLGYFTFEAKNPDGSTFAGTSPINAKGACYVNPWTNAARTSAATGSAGYCNVQDVDFKVITTFHMVGAGDAILKDPLWYAAKYGNFTSSVKGTDGTYSNVYLPTDTASWDKLKSDGTPGADGIPDGYYLARRPDLLEAQLRKALDDLAKNSNAAPAVSSAQLQSDGFKYIAKFDSTAVEGNIEAYQVDSLGYFNNDYTWRAGQLLATRTSNSTNGDKGESRIIITNYGNKNTSSTSTSASTGGFAFRWASLPDDYKTQMTSASTNRLSETNASIVVDYMRGDQTKEAASTGLRSRGDNILGPIVNATPAIQERPFASYSGNLFPDYSTFVSDNKTRAKLLWVAANDGMLHAFNPTTGAEVFAYVPGVLANRLAEIPLQRGTTGRTRLNGANFTLDSVETQPTGTVWPYVDGNPFSGDILVTSGSTSTWKTYTFGTLGRGGRAIYALDTGDISILTSGESNTNPDSIFKWQFTSDDDSDLGYIVYDILNSPFSNQPSPIVKLNNGKFAILLGNGQKSSNGKSVLFIIYTDGPNSNGTWTGKYKKIVADSGSGNGMSAPTWIDLDGNGTADIVYAGDLKGNMWKFDLTSASESSWDVAYKSGSTNLPLITAKSGSTALPITTAPEFAYPPYDGLIITFGTGNAFESGNFPNTAVSQRIYGIWDRPAFATGSRSLPNSDGSTLVARTYSRQSNGNVIVTAGGRLIGRRRTAGISVFLEVLKWFCQIPIFRRVFLHSLQ</sequence>
<feature type="region of interest" description="Disordered" evidence="3">
    <location>
        <begin position="479"/>
        <end position="507"/>
    </location>
</feature>
<evidence type="ECO:0000256" key="3">
    <source>
        <dbReference type="SAM" id="MobiDB-lite"/>
    </source>
</evidence>
<protein>
    <submittedName>
        <fullName evidence="6">PilC/PilY family type IV pilus protein</fullName>
    </submittedName>
</protein>
<feature type="chain" id="PRO_5046881472" evidence="4">
    <location>
        <begin position="25"/>
        <end position="1553"/>
    </location>
</feature>
<evidence type="ECO:0000313" key="6">
    <source>
        <dbReference type="EMBL" id="WNO03422.1"/>
    </source>
</evidence>
<dbReference type="EMBL" id="CP132507">
    <property type="protein sequence ID" value="WNO03422.1"/>
    <property type="molecule type" value="Genomic_DNA"/>
</dbReference>
<name>A0ABZ0AXF0_9BURK</name>
<dbReference type="Proteomes" id="UP001302257">
    <property type="component" value="Chromosome"/>
</dbReference>
<keyword evidence="4" id="KW-0732">Signal</keyword>